<accession>B0RPL8</accession>
<dbReference type="AlphaFoldDB" id="B0RPL8"/>
<feature type="compositionally biased region" description="Basic and acidic residues" evidence="2">
    <location>
        <begin position="44"/>
        <end position="55"/>
    </location>
</feature>
<protein>
    <recommendedName>
        <fullName evidence="3">N-acetyltransferase domain-containing protein</fullName>
    </recommendedName>
</protein>
<dbReference type="GO" id="GO:0008080">
    <property type="term" value="F:N-acetyltransferase activity"/>
    <property type="evidence" value="ECO:0007669"/>
    <property type="project" value="InterPro"/>
</dbReference>
<dbReference type="HOGENOM" id="CLU_1015463_0_0_6"/>
<evidence type="ECO:0000256" key="2">
    <source>
        <dbReference type="SAM" id="MobiDB-lite"/>
    </source>
</evidence>
<dbReference type="Proteomes" id="UP000001188">
    <property type="component" value="Chromosome"/>
</dbReference>
<dbReference type="EMBL" id="AM920689">
    <property type="protein sequence ID" value="CAP50403.1"/>
    <property type="molecule type" value="Genomic_DNA"/>
</dbReference>
<evidence type="ECO:0000256" key="1">
    <source>
        <dbReference type="ARBA" id="ARBA00022679"/>
    </source>
</evidence>
<dbReference type="PROSITE" id="PS51186">
    <property type="entry name" value="GNAT"/>
    <property type="match status" value="1"/>
</dbReference>
<feature type="region of interest" description="Disordered" evidence="2">
    <location>
        <begin position="1"/>
        <end position="55"/>
    </location>
</feature>
<dbReference type="SUPFAM" id="SSF55729">
    <property type="entry name" value="Acyl-CoA N-acyltransferases (Nat)"/>
    <property type="match status" value="1"/>
</dbReference>
<dbReference type="PANTHER" id="PTHR13947:SF37">
    <property type="entry name" value="LD18367P"/>
    <property type="match status" value="1"/>
</dbReference>
<dbReference type="KEGG" id="xca:xcc-b100_1055"/>
<dbReference type="InterPro" id="IPR000182">
    <property type="entry name" value="GNAT_dom"/>
</dbReference>
<dbReference type="Gene3D" id="3.40.630.30">
    <property type="match status" value="1"/>
</dbReference>
<dbReference type="CDD" id="cd04301">
    <property type="entry name" value="NAT_SF"/>
    <property type="match status" value="1"/>
</dbReference>
<dbReference type="InterPro" id="IPR050769">
    <property type="entry name" value="NAT_camello-type"/>
</dbReference>
<name>B0RPL8_XANCB</name>
<feature type="domain" description="N-acetyltransferase" evidence="3">
    <location>
        <begin position="126"/>
        <end position="274"/>
    </location>
</feature>
<sequence>MSPPARCAPRGNRQAKRPALPHPGVSTAAAARSGGPQQSASVEKGARPCGRDSEARIPLRGPALVEIKTVEQQSNWRLPSQVEWGGMQSCVSQTVRTVVGGLGRICAKAPGACSALACLRQTGRMDTIRAYRPDDSDACIELFDANMPTFFNAEERPDFVWFLTHHAASWHYQVVERTGDVVGCAGYAFTADGTTASLCWGMVHPQLHRQGVGTTLLLARLEALRLRAGIEKVVLDTSQHTQGFYVRNGFVVQQVGHDARPNGAGMTLLKRPAG</sequence>
<evidence type="ECO:0000313" key="5">
    <source>
        <dbReference type="Proteomes" id="UP000001188"/>
    </source>
</evidence>
<proteinExistence type="predicted"/>
<gene>
    <name evidence="4" type="ORF">XCCB100_1055</name>
</gene>
<dbReference type="InterPro" id="IPR016181">
    <property type="entry name" value="Acyl_CoA_acyltransferase"/>
</dbReference>
<evidence type="ECO:0000259" key="3">
    <source>
        <dbReference type="PROSITE" id="PS51186"/>
    </source>
</evidence>
<dbReference type="Pfam" id="PF00583">
    <property type="entry name" value="Acetyltransf_1"/>
    <property type="match status" value="1"/>
</dbReference>
<evidence type="ECO:0000313" key="4">
    <source>
        <dbReference type="EMBL" id="CAP50403.1"/>
    </source>
</evidence>
<dbReference type="PANTHER" id="PTHR13947">
    <property type="entry name" value="GNAT FAMILY N-ACETYLTRANSFERASE"/>
    <property type="match status" value="1"/>
</dbReference>
<organism evidence="4 5">
    <name type="scientific">Xanthomonas campestris pv. campestris (strain B100)</name>
    <dbReference type="NCBI Taxonomy" id="509169"/>
    <lineage>
        <taxon>Bacteria</taxon>
        <taxon>Pseudomonadati</taxon>
        <taxon>Pseudomonadota</taxon>
        <taxon>Gammaproteobacteria</taxon>
        <taxon>Lysobacterales</taxon>
        <taxon>Lysobacteraceae</taxon>
        <taxon>Xanthomonas</taxon>
    </lineage>
</organism>
<reference evidence="4 5" key="1">
    <citation type="journal article" date="2008" name="J. Biotechnol.">
        <title>The genome of Xanthomonas campestris pv. campestris B100 and its use for the reconstruction of metabolic pathways involved in xanthan biosynthesis.</title>
        <authorList>
            <person name="Vorholter F.J."/>
            <person name="Schneiker S."/>
            <person name="Goesmann A."/>
            <person name="Krause L."/>
            <person name="Bekel T."/>
            <person name="Kaiser O."/>
            <person name="Linke B."/>
            <person name="Patschkowski T."/>
            <person name="Ruckert C."/>
            <person name="Schmid J."/>
            <person name="Sidhu V.K."/>
            <person name="Sieber V."/>
            <person name="Tauch A."/>
            <person name="Watt S.A."/>
            <person name="Weisshaar B."/>
            <person name="Becker A."/>
            <person name="Niehaus K."/>
            <person name="Puhler A."/>
        </authorList>
    </citation>
    <scope>NUCLEOTIDE SEQUENCE [LARGE SCALE GENOMIC DNA]</scope>
    <source>
        <strain evidence="4 5">B100</strain>
    </source>
</reference>
<keyword evidence="1" id="KW-0808">Transferase</keyword>